<dbReference type="OrthoDB" id="2347106at2759"/>
<sequence length="304" mass="34994">MPNPVLPIELLSDIIRHLDDNYFSLFNCLFVNRAWCKATVPILYRSPLALYQRRSVPPTTSSPKQDLAYMPIDTYLASLPASMREAFPDLKEKFPNEFKPLFNYYSYLEYLSDEALFNSVINSFDTAAVPVALTEYAGIYAALLFMFINEAKRLKTLDLVCMFRTELILQQSERWPIGNLGHTRGLVSLTVSVPGLTDINPKAKHLQSHGQIADIILNQKRIKVIKLKIFGKVSHVIMDTLLQKRNTLEVIRFVRCNFDDYPLEEWKSKLGNVALEFIRCHNIPDSKSVDRTSYTMSMRSYPLR</sequence>
<dbReference type="EMBL" id="CAJVPJ010000011">
    <property type="protein sequence ID" value="CAG8454747.1"/>
    <property type="molecule type" value="Genomic_DNA"/>
</dbReference>
<evidence type="ECO:0000313" key="2">
    <source>
        <dbReference type="Proteomes" id="UP000789572"/>
    </source>
</evidence>
<reference evidence="1" key="1">
    <citation type="submission" date="2021-06" db="EMBL/GenBank/DDBJ databases">
        <authorList>
            <person name="Kallberg Y."/>
            <person name="Tangrot J."/>
            <person name="Rosling A."/>
        </authorList>
    </citation>
    <scope>NUCLEOTIDE SEQUENCE</scope>
    <source>
        <strain evidence="1">IA702</strain>
    </source>
</reference>
<name>A0A9N8VGW0_9GLOM</name>
<gene>
    <name evidence="1" type="ORF">POCULU_LOCUS230</name>
</gene>
<comment type="caution">
    <text evidence="1">The sequence shown here is derived from an EMBL/GenBank/DDBJ whole genome shotgun (WGS) entry which is preliminary data.</text>
</comment>
<proteinExistence type="predicted"/>
<organism evidence="1 2">
    <name type="scientific">Paraglomus occultum</name>
    <dbReference type="NCBI Taxonomy" id="144539"/>
    <lineage>
        <taxon>Eukaryota</taxon>
        <taxon>Fungi</taxon>
        <taxon>Fungi incertae sedis</taxon>
        <taxon>Mucoromycota</taxon>
        <taxon>Glomeromycotina</taxon>
        <taxon>Glomeromycetes</taxon>
        <taxon>Paraglomerales</taxon>
        <taxon>Paraglomeraceae</taxon>
        <taxon>Paraglomus</taxon>
    </lineage>
</organism>
<evidence type="ECO:0000313" key="1">
    <source>
        <dbReference type="EMBL" id="CAG8454747.1"/>
    </source>
</evidence>
<dbReference type="Proteomes" id="UP000789572">
    <property type="component" value="Unassembled WGS sequence"/>
</dbReference>
<protein>
    <submittedName>
        <fullName evidence="1">10417_t:CDS:1</fullName>
    </submittedName>
</protein>
<accession>A0A9N8VGW0</accession>
<keyword evidence="2" id="KW-1185">Reference proteome</keyword>
<dbReference type="AlphaFoldDB" id="A0A9N8VGW0"/>